<dbReference type="SUPFAM" id="SSF51395">
    <property type="entry name" value="FMN-linked oxidoreductases"/>
    <property type="match status" value="1"/>
</dbReference>
<feature type="domain" description="NADH:flavin oxidoreductase/NADH oxidase N-terminal" evidence="6">
    <location>
        <begin position="12"/>
        <end position="354"/>
    </location>
</feature>
<dbReference type="AlphaFoldDB" id="A0A9E5JM56"/>
<evidence type="ECO:0000256" key="2">
    <source>
        <dbReference type="ARBA" id="ARBA00022630"/>
    </source>
</evidence>
<dbReference type="PANTHER" id="PTHR43303:SF4">
    <property type="entry name" value="NADPH DEHYDROGENASE C23G7.10C-RELATED"/>
    <property type="match status" value="1"/>
</dbReference>
<evidence type="ECO:0000256" key="5">
    <source>
        <dbReference type="ARBA" id="ARBA00023002"/>
    </source>
</evidence>
<sequence length="404" mass="43214">MDAVPPVSDPALFRPLTLRGVTIPNRVGVSPMCMYSSTDGAVTDFHLVHLGRFALGGAGLVVMEATAVTPAGRISPRDAGLWSDDHLPGLRRIAGVLTEQGSVPGIQLGHAGRRAAVTEPWHGGQPLVWSETEPGREPWALQAPSAAPAGPEWPTPRALSESELTASLDLWAAAARRASEAGFRFLELHGAHGYLLHSFLSPLSNHRSDAYGGTPEARMRYPLEVVRAVRASLPAETALSYRVSTVDGIDGGLTLDDTVVFAERLAEAGVDIIDTSSGGITTDRSVDTRVRRGFAFHADFSRAVRERVGIPTATVGLIVDPQQADALIDHGDADLVLLGRTALDDPNWPNRARHVLGAVDPTADPRFESYLTPWRAGIERLLARGESPLSRFEIDAPEEVTGLP</sequence>
<dbReference type="PANTHER" id="PTHR43303">
    <property type="entry name" value="NADPH DEHYDROGENASE C23G7.10C-RELATED"/>
    <property type="match status" value="1"/>
</dbReference>
<keyword evidence="2" id="KW-0285">Flavoprotein</keyword>
<gene>
    <name evidence="7" type="ORF">FK219_002755</name>
</gene>
<dbReference type="GO" id="GO:0050661">
    <property type="term" value="F:NADP binding"/>
    <property type="evidence" value="ECO:0007669"/>
    <property type="project" value="InterPro"/>
</dbReference>
<dbReference type="GO" id="GO:0010181">
    <property type="term" value="F:FMN binding"/>
    <property type="evidence" value="ECO:0007669"/>
    <property type="project" value="InterPro"/>
</dbReference>
<dbReference type="Proteomes" id="UP000818266">
    <property type="component" value="Unassembled WGS sequence"/>
</dbReference>
<dbReference type="InterPro" id="IPR044152">
    <property type="entry name" value="YqjM-like"/>
</dbReference>
<organism evidence="7 8">
    <name type="scientific">Microcella pacifica</name>
    <dbReference type="NCBI Taxonomy" id="2591847"/>
    <lineage>
        <taxon>Bacteria</taxon>
        <taxon>Bacillati</taxon>
        <taxon>Actinomycetota</taxon>
        <taxon>Actinomycetes</taxon>
        <taxon>Micrococcales</taxon>
        <taxon>Microbacteriaceae</taxon>
        <taxon>Microcella</taxon>
    </lineage>
</organism>
<evidence type="ECO:0000256" key="4">
    <source>
        <dbReference type="ARBA" id="ARBA00022857"/>
    </source>
</evidence>
<protein>
    <submittedName>
        <fullName evidence="7">NADH:flavin oxidoreductase/NADH oxidase</fullName>
    </submittedName>
</protein>
<name>A0A9E5JM56_9MICO</name>
<keyword evidence="5" id="KW-0560">Oxidoreductase</keyword>
<proteinExistence type="predicted"/>
<comment type="caution">
    <text evidence="7">The sequence shown here is derived from an EMBL/GenBank/DDBJ whole genome shotgun (WGS) entry which is preliminary data.</text>
</comment>
<dbReference type="EMBL" id="VIKT02000003">
    <property type="protein sequence ID" value="NHF62169.1"/>
    <property type="molecule type" value="Genomic_DNA"/>
</dbReference>
<evidence type="ECO:0000259" key="6">
    <source>
        <dbReference type="Pfam" id="PF00724"/>
    </source>
</evidence>
<dbReference type="OrthoDB" id="3169239at2"/>
<evidence type="ECO:0000313" key="7">
    <source>
        <dbReference type="EMBL" id="NHF62169.1"/>
    </source>
</evidence>
<comment type="cofactor">
    <cofactor evidence="1">
        <name>FMN</name>
        <dbReference type="ChEBI" id="CHEBI:58210"/>
    </cofactor>
</comment>
<dbReference type="RefSeq" id="WP_152582173.1">
    <property type="nucleotide sequence ID" value="NZ_VIKT02000003.1"/>
</dbReference>
<reference evidence="7 8" key="1">
    <citation type="submission" date="2020-03" db="EMBL/GenBank/DDBJ databases">
        <title>Chryseoglobus sp. isolated from a deep-sea seamount.</title>
        <authorList>
            <person name="Zhang D.-C."/>
        </authorList>
    </citation>
    <scope>NUCLEOTIDE SEQUENCE [LARGE SCALE GENOMIC DNA]</scope>
    <source>
        <strain evidence="7 8">KN1116</strain>
    </source>
</reference>
<evidence type="ECO:0000313" key="8">
    <source>
        <dbReference type="Proteomes" id="UP000818266"/>
    </source>
</evidence>
<dbReference type="Pfam" id="PF00724">
    <property type="entry name" value="Oxidored_FMN"/>
    <property type="match status" value="1"/>
</dbReference>
<dbReference type="GO" id="GO:0003959">
    <property type="term" value="F:NADPH dehydrogenase activity"/>
    <property type="evidence" value="ECO:0007669"/>
    <property type="project" value="InterPro"/>
</dbReference>
<keyword evidence="4" id="KW-0521">NADP</keyword>
<dbReference type="InterPro" id="IPR001155">
    <property type="entry name" value="OxRdtase_FMN_N"/>
</dbReference>
<dbReference type="CDD" id="cd02932">
    <property type="entry name" value="OYE_YqiM_FMN"/>
    <property type="match status" value="1"/>
</dbReference>
<accession>A0A9E5JM56</accession>
<keyword evidence="3" id="KW-0288">FMN</keyword>
<dbReference type="InterPro" id="IPR013785">
    <property type="entry name" value="Aldolase_TIM"/>
</dbReference>
<evidence type="ECO:0000256" key="1">
    <source>
        <dbReference type="ARBA" id="ARBA00001917"/>
    </source>
</evidence>
<keyword evidence="8" id="KW-1185">Reference proteome</keyword>
<dbReference type="Gene3D" id="3.20.20.70">
    <property type="entry name" value="Aldolase class I"/>
    <property type="match status" value="1"/>
</dbReference>
<evidence type="ECO:0000256" key="3">
    <source>
        <dbReference type="ARBA" id="ARBA00022643"/>
    </source>
</evidence>